<dbReference type="InterPro" id="IPR023152">
    <property type="entry name" value="RasGAP_CS"/>
</dbReference>
<evidence type="ECO:0000256" key="2">
    <source>
        <dbReference type="ARBA" id="ARBA00022553"/>
    </source>
</evidence>
<dbReference type="GeneID" id="55967434"/>
<dbReference type="InterPro" id="IPR008936">
    <property type="entry name" value="Rho_GTPase_activation_prot"/>
</dbReference>
<keyword evidence="5" id="KW-1185">Reference proteome</keyword>
<dbReference type="SUPFAM" id="SSF48371">
    <property type="entry name" value="ARM repeat"/>
    <property type="match status" value="1"/>
</dbReference>
<dbReference type="InterPro" id="IPR054071">
    <property type="entry name" value="PH_NF1"/>
</dbReference>
<evidence type="ECO:0000313" key="5">
    <source>
        <dbReference type="Proteomes" id="UP000749293"/>
    </source>
</evidence>
<dbReference type="InterPro" id="IPR039360">
    <property type="entry name" value="Ras_GTPase"/>
</dbReference>
<evidence type="ECO:0000256" key="1">
    <source>
        <dbReference type="ARBA" id="ARBA00022468"/>
    </source>
</evidence>
<protein>
    <recommendedName>
        <fullName evidence="3">Ras-GAP domain-containing protein</fullName>
    </recommendedName>
</protein>
<dbReference type="SUPFAM" id="SSF48350">
    <property type="entry name" value="GTPase activation domain, GAP"/>
    <property type="match status" value="1"/>
</dbReference>
<dbReference type="InterPro" id="IPR011993">
    <property type="entry name" value="PH-like_dom_sf"/>
</dbReference>
<evidence type="ECO:0000313" key="4">
    <source>
        <dbReference type="EMBL" id="KAF4125958.1"/>
    </source>
</evidence>
<dbReference type="PANTHER" id="PTHR10194:SF142">
    <property type="entry name" value="NEUROFIBROMIN"/>
    <property type="match status" value="1"/>
</dbReference>
<proteinExistence type="predicted"/>
<dbReference type="Gene3D" id="3.40.525.10">
    <property type="entry name" value="CRAL-TRIO lipid binding domain"/>
    <property type="match status" value="1"/>
</dbReference>
<accession>A0A9P5D396</accession>
<dbReference type="InterPro" id="IPR001251">
    <property type="entry name" value="CRAL-TRIO_dom"/>
</dbReference>
<dbReference type="GO" id="GO:0007165">
    <property type="term" value="P:signal transduction"/>
    <property type="evidence" value="ECO:0007669"/>
    <property type="project" value="UniProtKB-ARBA"/>
</dbReference>
<dbReference type="SMART" id="SM00323">
    <property type="entry name" value="RasGAP"/>
    <property type="match status" value="1"/>
</dbReference>
<feature type="domain" description="Ras-GAP" evidence="3">
    <location>
        <begin position="1045"/>
        <end position="1238"/>
    </location>
</feature>
<dbReference type="RefSeq" id="XP_035324610.1">
    <property type="nucleotide sequence ID" value="XM_035463186.1"/>
</dbReference>
<dbReference type="Gene3D" id="2.30.29.30">
    <property type="entry name" value="Pleckstrin-homology domain (PH domain)/Phosphotyrosine-binding domain (PTB)"/>
    <property type="match status" value="1"/>
</dbReference>
<dbReference type="Proteomes" id="UP000749293">
    <property type="component" value="Unassembled WGS sequence"/>
</dbReference>
<dbReference type="Pfam" id="PF21877">
    <property type="entry name" value="PH_NF1"/>
    <property type="match status" value="1"/>
</dbReference>
<dbReference type="InterPro" id="IPR001936">
    <property type="entry name" value="RasGAP_dom"/>
</dbReference>
<evidence type="ECO:0000259" key="3">
    <source>
        <dbReference type="PROSITE" id="PS50018"/>
    </source>
</evidence>
<dbReference type="InterPro" id="IPR036865">
    <property type="entry name" value="CRAL-TRIO_dom_sf"/>
</dbReference>
<reference evidence="4" key="1">
    <citation type="submission" date="2020-03" db="EMBL/GenBank/DDBJ databases">
        <title>Site-based positive gene gene selection in Geosmithia morbida across the United States reveals a broad range of putative effectors and factors for local host and environmental adapation.</title>
        <authorList>
            <person name="Onufrak A."/>
            <person name="Murdoch R.W."/>
            <person name="Gazis R."/>
            <person name="Huff M."/>
            <person name="Staton M."/>
            <person name="Klingeman W."/>
            <person name="Hadziabdic D."/>
        </authorList>
    </citation>
    <scope>NUCLEOTIDE SEQUENCE</scope>
    <source>
        <strain evidence="4">1262</strain>
    </source>
</reference>
<dbReference type="GO" id="GO:0005096">
    <property type="term" value="F:GTPase activator activity"/>
    <property type="evidence" value="ECO:0007669"/>
    <property type="project" value="UniProtKB-KW"/>
</dbReference>
<dbReference type="Pfam" id="PF00616">
    <property type="entry name" value="RasGAP"/>
    <property type="match status" value="2"/>
</dbReference>
<dbReference type="Gene3D" id="1.10.506.10">
    <property type="entry name" value="GTPase Activation - p120gap, domain 1"/>
    <property type="match status" value="2"/>
</dbReference>
<organism evidence="4 5">
    <name type="scientific">Geosmithia morbida</name>
    <dbReference type="NCBI Taxonomy" id="1094350"/>
    <lineage>
        <taxon>Eukaryota</taxon>
        <taxon>Fungi</taxon>
        <taxon>Dikarya</taxon>
        <taxon>Ascomycota</taxon>
        <taxon>Pezizomycotina</taxon>
        <taxon>Sordariomycetes</taxon>
        <taxon>Hypocreomycetidae</taxon>
        <taxon>Hypocreales</taxon>
        <taxon>Bionectriaceae</taxon>
        <taxon>Geosmithia</taxon>
    </lineage>
</organism>
<sequence>MDADASLVGTLVDRLATRLPHRTGTNHSLIEDGILKITRATLVELSKSSIEPVLEALLKLLEGLSRPYDSVASHPNHILLSELHRNISIPRLRQAKARPAASQFLETHLVELDGYVKVVVEYVSASSWASCFDYFRSSVYSIRGSMTAGVLENSRAIIEAETSALVAVRLLSFFWVDVTKLRQVIQEICSSYLHFRRPYQHAISVVIPLLITRWVDRFPSEFVALHVTRRRLDTSADSLFDMTQRVTESDKRKGLMFPLQTSLLYLLPDVFEVASNLKEAKSSGIVKKVSFLDGLKKSLRNGNGLAAYCLVSLLRAARHFDAESDSALVSYALDVQDEVRESVFSCTPSSASPSPTSSFDTPMFDQDTMTAAFVSLAHLNLDGSVRTLVQNCISRSAPDSFKIASIQACCYFARQPFASQYHELFDQLLPFMQSQLERSIASRDNTDMICSILEFLDTSPSRLLEDLSSSSSANGFFRPFLFCVLSPELAVRQIATKVAKKLFEHHGEAFRSPEQTQHRGALQLRKDMWSRSSKVLLSLCERILTHTSDGALSTLHGCLESRLLLLQNIPVAQSAKASASVLRNGDIFREIASREFRFTGLVAFQKRIRGLLRRMQFPTTGILNAWETAFDRWIYLAKDVSTSKSDGIDDKIIAQWRNFSGFLASLGGICIADQAIILEEPALGGLRWIDRLSSENYEETLLTRYLRLSIQLLACGNIRVREAMREVLSTEASPALYQSLFRALESELEVLFTGALATSDKAQDIEIIFAEQGASLLRALVDRLESPTDLGAASSIHLGALTLNFATFLDGVPDTPDTLRVKIRVCHLCEAVMKRKEHLNLRDDVHIRNQLLECIFGWIARPRTPHREQASNTRQDDISRIQRDLDKACLKSLTDLTFRLPLHPSDSQTDAGMSEMKSQMFHTYFNRFLSLLNYETPDSTRSDTNSGTNRDESVSNSDLAITILSNLLSANIDVGLKHSLSIGYHENVEIRTAFVRVLYNILVQGTEFSNLTDSAVSEKYEELLDLLTKDLSLSVSISTICPSTEVDEVAICLLTVFEQRGLIFELFEALIKQEVDNTENESELLRHTSVATKMLSVYAKWKGAQYLKDTLQKVLERLMLTSHELDLELDPARVGSVEESQRNALRLRIVAKVFIDNICASESDIQACLRKLCNIIVNAVEPRFPDAKYTAVGAFIFLRFFCPAIVAPDVEGLVSTPPTKEMRRGLLLIAKIIQNLANNVLFGVKEPYMFPLNDFLVQNVFDITGFLRKISVMSEPVESPPSAELFDFGSCVALHRFLYDHWDHVRQTLVSRERREYVRSPSELSRGRSPTLEPLRNLIANLGPPPLAVSWNRPQVSINSPPLYSRFQNFMLRNAFKGTESFLTARAVYDGGESKDGLSTICIILRNIETEGIDHDTLLYCYLKIASKLWHEPFGILIDATCYNGRNEPQDDLFRMLELLAPTELSQNLTRIYVYNMNSPFKRCFRRLLRLFTRNERSVFNPKNVDYHLVGNLQDLQVHFPLNQLHLPKETIDVVTDTQFVYQPITRLSKSKGKIDVTIKVGSQFVQVTTASKQDVLPGSMTSTINDIFRIGDIDEASTSMQTEDDLAFGLRADSGKVVMYFTSPAKSEVLQSIRAAKARYGNDNRTHKPLERLIRPQDVPGTLLNLALTNISSPDTILRVSSYNLLGALCRAFKFSSANRLICSKDVSVPLDASDFIVGVSKELAASEPQLTSDFLTEFFVGWESFPEDQKPLSLAYMAPWLSGLRTAVLTNEPDAEKGREKVAILFRKLIDLAIVDTALTYTLGEAVWPVIAQDEVLLDIFLEELLRTAMNYGSHEEVLDSISSIAVGLGSVTLRGKILSRLRKVLNRSSLRPTKFLPDNAVWAEICVLLHFCLALSFNNGIQSQLFLPEIFHIVTMLSNTGGHSVRMLVYKLLINSLHAACSSFSLDDNKSTKLKAILDTLSEPRGDIFSVHPSYAREGASISTLQDSGAALAATENLAAVLFDVCSIAAPSVDLANVWRSRWMSLVASTAFQNNPAIQPRAFTVMGYLAREEVDDDLLYQVLVALRNSIGRFEEESSPELLVSIITSLSKMMAKLPSASRYGLQLFWLAISLVRLVPSNLFNCTAQFLEAVLTNIGTVGDVRGEKMVIILLQGRTQVEDAALQLDEACGIHFNEDTFHFAVCACLARGLTDTTTRPTALRVLSSFLEMTTWTPESKKDNPSRTISSSPYLALIRARAVGLEELKDSLWLAGLNPEQADSIFSQRSRKDVESFTDSELLLLTAMEMVDFQYLEDTVQAHSLHWLNEMAKARPAVMLHLSSSMRIIMDDVLLHGQNSTTLEATHTLLRTLSSDKNYVHAMNITSSLSEELEDKGFGGLWRSCSMGSIEDIHRDTLDLTEKLIETKEL</sequence>
<comment type="caution">
    <text evidence="4">The sequence shown here is derived from an EMBL/GenBank/DDBJ whole genome shotgun (WGS) entry which is preliminary data.</text>
</comment>
<dbReference type="PROSITE" id="PS00509">
    <property type="entry name" value="RAS_GTPASE_ACTIV_1"/>
    <property type="match status" value="1"/>
</dbReference>
<dbReference type="InterPro" id="IPR016024">
    <property type="entry name" value="ARM-type_fold"/>
</dbReference>
<gene>
    <name evidence="4" type="ORF">GMORB2_1204</name>
</gene>
<dbReference type="Pfam" id="PF13716">
    <property type="entry name" value="CRAL_TRIO_2"/>
    <property type="match status" value="1"/>
</dbReference>
<dbReference type="OrthoDB" id="28245at2759"/>
<name>A0A9P5D396_9HYPO</name>
<dbReference type="PANTHER" id="PTHR10194">
    <property type="entry name" value="RAS GTPASE-ACTIVATING PROTEINS"/>
    <property type="match status" value="1"/>
</dbReference>
<keyword evidence="1" id="KW-0343">GTPase activation</keyword>
<keyword evidence="2" id="KW-0597">Phosphoprotein</keyword>
<dbReference type="PROSITE" id="PS50018">
    <property type="entry name" value="RAS_GTPASE_ACTIV_2"/>
    <property type="match status" value="1"/>
</dbReference>
<dbReference type="CDD" id="cd05392">
    <property type="entry name" value="RasGAP_Neurofibromin_like"/>
    <property type="match status" value="1"/>
</dbReference>
<dbReference type="EMBL" id="JAANYQ010000002">
    <property type="protein sequence ID" value="KAF4125958.1"/>
    <property type="molecule type" value="Genomic_DNA"/>
</dbReference>